<protein>
    <submittedName>
        <fullName evidence="3">Uncharacterized protein</fullName>
    </submittedName>
</protein>
<dbReference type="EMBL" id="CP067393">
    <property type="protein sequence ID" value="QQP86654.1"/>
    <property type="molecule type" value="Genomic_DNA"/>
</dbReference>
<evidence type="ECO:0000256" key="1">
    <source>
        <dbReference type="SAM" id="MobiDB-lite"/>
    </source>
</evidence>
<accession>A0A974NHE2</accession>
<dbReference type="InterPro" id="IPR017738">
    <property type="entry name" value="T6SS-assoc_VCA0118"/>
</dbReference>
<sequence>MMIKYLVLLVSFIALLSCEQKNTSIDTNKTAPKTNRPSDKTNTTKSAWISKTQTTNKGIIYSASLSASTVDTSFGNPITLTILCNQGTTEVTINWGQHVPRGSKMSVYLQLDAQQFANTEWRYLKDTETAYAYQPYDILPALITSNQLTIRTTFFQGSIATAKFDLTGSAQALKDIRKACYW</sequence>
<reference evidence="3 4" key="1">
    <citation type="submission" date="2021-01" db="EMBL/GenBank/DDBJ databases">
        <title>Entomomonas sp. F2A isolated from a house cricket (Acheta domesticus).</title>
        <authorList>
            <person name="Spergser J."/>
            <person name="Busse H.-J."/>
        </authorList>
    </citation>
    <scope>NUCLEOTIDE SEQUENCE [LARGE SCALE GENOMIC DNA]</scope>
    <source>
        <strain evidence="3 4">F2A</strain>
    </source>
</reference>
<dbReference type="AlphaFoldDB" id="A0A974NHE2"/>
<dbReference type="Proteomes" id="UP000595278">
    <property type="component" value="Chromosome"/>
</dbReference>
<evidence type="ECO:0000313" key="4">
    <source>
        <dbReference type="Proteomes" id="UP000595278"/>
    </source>
</evidence>
<dbReference type="RefSeq" id="WP_201094931.1">
    <property type="nucleotide sequence ID" value="NZ_CP067393.1"/>
</dbReference>
<feature type="signal peptide" evidence="2">
    <location>
        <begin position="1"/>
        <end position="16"/>
    </location>
</feature>
<name>A0A974NHE2_9GAMM</name>
<dbReference type="KEGG" id="eaz:JHT90_05285"/>
<dbReference type="Pfam" id="PF11319">
    <property type="entry name" value="VasI"/>
    <property type="match status" value="1"/>
</dbReference>
<keyword evidence="4" id="KW-1185">Reference proteome</keyword>
<gene>
    <name evidence="3" type="ORF">JHT90_05285</name>
</gene>
<dbReference type="PROSITE" id="PS51257">
    <property type="entry name" value="PROKAR_LIPOPROTEIN"/>
    <property type="match status" value="1"/>
</dbReference>
<feature type="region of interest" description="Disordered" evidence="1">
    <location>
        <begin position="25"/>
        <end position="47"/>
    </location>
</feature>
<keyword evidence="2" id="KW-0732">Signal</keyword>
<evidence type="ECO:0000313" key="3">
    <source>
        <dbReference type="EMBL" id="QQP86654.1"/>
    </source>
</evidence>
<organism evidence="3 4">
    <name type="scientific">Entomomonas asaccharolytica</name>
    <dbReference type="NCBI Taxonomy" id="2785331"/>
    <lineage>
        <taxon>Bacteria</taxon>
        <taxon>Pseudomonadati</taxon>
        <taxon>Pseudomonadota</taxon>
        <taxon>Gammaproteobacteria</taxon>
        <taxon>Pseudomonadales</taxon>
        <taxon>Pseudomonadaceae</taxon>
        <taxon>Entomomonas</taxon>
    </lineage>
</organism>
<proteinExistence type="predicted"/>
<evidence type="ECO:0000256" key="2">
    <source>
        <dbReference type="SAM" id="SignalP"/>
    </source>
</evidence>
<feature type="chain" id="PRO_5037217843" evidence="2">
    <location>
        <begin position="17"/>
        <end position="182"/>
    </location>
</feature>